<comment type="caution">
    <text evidence="1">The sequence shown here is derived from an EMBL/GenBank/DDBJ whole genome shotgun (WGS) entry which is preliminary data.</text>
</comment>
<evidence type="ECO:0000313" key="1">
    <source>
        <dbReference type="EMBL" id="KAJ8881897.1"/>
    </source>
</evidence>
<dbReference type="EMBL" id="JARBHB010000006">
    <property type="protein sequence ID" value="KAJ8881897.1"/>
    <property type="molecule type" value="Genomic_DNA"/>
</dbReference>
<keyword evidence="2" id="KW-1185">Reference proteome</keyword>
<name>A0ABQ9HC40_9NEOP</name>
<accession>A0ABQ9HC40</accession>
<protein>
    <submittedName>
        <fullName evidence="1">Uncharacterized protein</fullName>
    </submittedName>
</protein>
<reference evidence="1 2" key="1">
    <citation type="submission" date="2023-02" db="EMBL/GenBank/DDBJ databases">
        <title>LHISI_Scaffold_Assembly.</title>
        <authorList>
            <person name="Stuart O.P."/>
            <person name="Cleave R."/>
            <person name="Magrath M.J.L."/>
            <person name="Mikheyev A.S."/>
        </authorList>
    </citation>
    <scope>NUCLEOTIDE SEQUENCE [LARGE SCALE GENOMIC DNA]</scope>
    <source>
        <strain evidence="1">Daus_M_001</strain>
        <tissue evidence="1">Leg muscle</tissue>
    </source>
</reference>
<proteinExistence type="predicted"/>
<dbReference type="Proteomes" id="UP001159363">
    <property type="component" value="Chromosome 5"/>
</dbReference>
<sequence length="76" mass="8931">MTIRGAFVPDLARYINKCVKVLKVLCWVHKLDLVGNVWCSELTTLNECAVKAKMVFLNTRKRKHYYLEFQENPIET</sequence>
<evidence type="ECO:0000313" key="2">
    <source>
        <dbReference type="Proteomes" id="UP001159363"/>
    </source>
</evidence>
<organism evidence="1 2">
    <name type="scientific">Dryococelus australis</name>
    <dbReference type="NCBI Taxonomy" id="614101"/>
    <lineage>
        <taxon>Eukaryota</taxon>
        <taxon>Metazoa</taxon>
        <taxon>Ecdysozoa</taxon>
        <taxon>Arthropoda</taxon>
        <taxon>Hexapoda</taxon>
        <taxon>Insecta</taxon>
        <taxon>Pterygota</taxon>
        <taxon>Neoptera</taxon>
        <taxon>Polyneoptera</taxon>
        <taxon>Phasmatodea</taxon>
        <taxon>Verophasmatodea</taxon>
        <taxon>Anareolatae</taxon>
        <taxon>Phasmatidae</taxon>
        <taxon>Eurycanthinae</taxon>
        <taxon>Dryococelus</taxon>
    </lineage>
</organism>
<gene>
    <name evidence="1" type="ORF">PR048_018383</name>
</gene>